<name>A0A5D2DHX1_GOSDA</name>
<proteinExistence type="predicted"/>
<gene>
    <name evidence="1" type="ORF">ES288_D02G180200v1</name>
</gene>
<evidence type="ECO:0000313" key="1">
    <source>
        <dbReference type="EMBL" id="TYG79973.1"/>
    </source>
</evidence>
<dbReference type="EMBL" id="CM017702">
    <property type="protein sequence ID" value="TYG79973.1"/>
    <property type="molecule type" value="Genomic_DNA"/>
</dbReference>
<keyword evidence="2" id="KW-1185">Reference proteome</keyword>
<dbReference type="Proteomes" id="UP000323506">
    <property type="component" value="Chromosome D02"/>
</dbReference>
<reference evidence="1 2" key="1">
    <citation type="submission" date="2019-06" db="EMBL/GenBank/DDBJ databases">
        <title>WGS assembly of Gossypium darwinii.</title>
        <authorList>
            <person name="Chen Z.J."/>
            <person name="Sreedasyam A."/>
            <person name="Ando A."/>
            <person name="Song Q."/>
            <person name="De L."/>
            <person name="Hulse-Kemp A."/>
            <person name="Ding M."/>
            <person name="Ye W."/>
            <person name="Kirkbride R."/>
            <person name="Jenkins J."/>
            <person name="Plott C."/>
            <person name="Lovell J."/>
            <person name="Lin Y.-M."/>
            <person name="Vaughn R."/>
            <person name="Liu B."/>
            <person name="Li W."/>
            <person name="Simpson S."/>
            <person name="Scheffler B."/>
            <person name="Saski C."/>
            <person name="Grover C."/>
            <person name="Hu G."/>
            <person name="Conover J."/>
            <person name="Carlson J."/>
            <person name="Shu S."/>
            <person name="Boston L."/>
            <person name="Williams M."/>
            <person name="Peterson D."/>
            <person name="Mcgee K."/>
            <person name="Jones D."/>
            <person name="Wendel J."/>
            <person name="Stelly D."/>
            <person name="Grimwood J."/>
            <person name="Schmutz J."/>
        </authorList>
    </citation>
    <scope>NUCLEOTIDE SEQUENCE [LARGE SCALE GENOMIC DNA]</scope>
    <source>
        <strain evidence="1">1808015.09</strain>
    </source>
</reference>
<dbReference type="AlphaFoldDB" id="A0A5D2DHX1"/>
<protein>
    <submittedName>
        <fullName evidence="1">Uncharacterized protein</fullName>
    </submittedName>
</protein>
<evidence type="ECO:0000313" key="2">
    <source>
        <dbReference type="Proteomes" id="UP000323506"/>
    </source>
</evidence>
<sequence>MIKNPGISPIQSLNPCPIHPHPKQKVGKFSYLKEIHNFC</sequence>
<accession>A0A5D2DHX1</accession>
<organism evidence="1 2">
    <name type="scientific">Gossypium darwinii</name>
    <name type="common">Darwin's cotton</name>
    <name type="synonym">Gossypium barbadense var. darwinii</name>
    <dbReference type="NCBI Taxonomy" id="34276"/>
    <lineage>
        <taxon>Eukaryota</taxon>
        <taxon>Viridiplantae</taxon>
        <taxon>Streptophyta</taxon>
        <taxon>Embryophyta</taxon>
        <taxon>Tracheophyta</taxon>
        <taxon>Spermatophyta</taxon>
        <taxon>Magnoliopsida</taxon>
        <taxon>eudicotyledons</taxon>
        <taxon>Gunneridae</taxon>
        <taxon>Pentapetalae</taxon>
        <taxon>rosids</taxon>
        <taxon>malvids</taxon>
        <taxon>Malvales</taxon>
        <taxon>Malvaceae</taxon>
        <taxon>Malvoideae</taxon>
        <taxon>Gossypium</taxon>
    </lineage>
</organism>